<dbReference type="RefSeq" id="WP_099307148.1">
    <property type="nucleotide sequence ID" value="NZ_PDVP01000009.1"/>
</dbReference>
<evidence type="ECO:0000313" key="4">
    <source>
        <dbReference type="Proteomes" id="UP000221168"/>
    </source>
</evidence>
<dbReference type="Gene3D" id="3.40.50.720">
    <property type="entry name" value="NAD(P)-binding Rossmann-like Domain"/>
    <property type="match status" value="1"/>
</dbReference>
<sequence length="239" mass="25170">MTPGERRRILITGGTAGLGLALARHLAPRHDVMVTGRQASAAVSANLPATCRYVEADLAAPVDAAAAVEAALEQAGWDGLDHAVLNAATGHSPAGGLEDAATIRRTLDVNLVSTLLLARMLHPHLSVRKGLLTLVGSVARRGTALFPAYAASKAGLHGFGRALRSEWRGSVGVQVIHPGPMRTGMHEKAGHDPGPLGRFFLDPADAAAMMAHDLATRRSPVTLGWLRYLSGATFWRPRL</sequence>
<proteinExistence type="inferred from homology"/>
<dbReference type="SUPFAM" id="SSF51735">
    <property type="entry name" value="NAD(P)-binding Rossmann-fold domains"/>
    <property type="match status" value="1"/>
</dbReference>
<keyword evidence="2" id="KW-0560">Oxidoreductase</keyword>
<dbReference type="AlphaFoldDB" id="A0A2G1QL05"/>
<dbReference type="OrthoDB" id="7838357at2"/>
<dbReference type="Proteomes" id="UP000221168">
    <property type="component" value="Unassembled WGS sequence"/>
</dbReference>
<dbReference type="GO" id="GO:0016491">
    <property type="term" value="F:oxidoreductase activity"/>
    <property type="evidence" value="ECO:0007669"/>
    <property type="project" value="UniProtKB-KW"/>
</dbReference>
<dbReference type="PANTHER" id="PTHR43391">
    <property type="entry name" value="RETINOL DEHYDROGENASE-RELATED"/>
    <property type="match status" value="1"/>
</dbReference>
<comment type="caution">
    <text evidence="3">The sequence shown here is derived from an EMBL/GenBank/DDBJ whole genome shotgun (WGS) entry which is preliminary data.</text>
</comment>
<keyword evidence="4" id="KW-1185">Reference proteome</keyword>
<name>A0A2G1QL05_9HYPH</name>
<dbReference type="PANTHER" id="PTHR43391:SF94">
    <property type="entry name" value="OXIDOREDUCTASE-RELATED"/>
    <property type="match status" value="1"/>
</dbReference>
<dbReference type="PRINTS" id="PR00081">
    <property type="entry name" value="GDHRDH"/>
</dbReference>
<organism evidence="3 4">
    <name type="scientific">Zhengella mangrovi</name>
    <dbReference type="NCBI Taxonomy" id="1982044"/>
    <lineage>
        <taxon>Bacteria</taxon>
        <taxon>Pseudomonadati</taxon>
        <taxon>Pseudomonadota</taxon>
        <taxon>Alphaproteobacteria</taxon>
        <taxon>Hyphomicrobiales</taxon>
        <taxon>Notoacmeibacteraceae</taxon>
        <taxon>Zhengella</taxon>
    </lineage>
</organism>
<dbReference type="EMBL" id="PDVP01000009">
    <property type="protein sequence ID" value="PHP66217.1"/>
    <property type="molecule type" value="Genomic_DNA"/>
</dbReference>
<dbReference type="InterPro" id="IPR036291">
    <property type="entry name" value="NAD(P)-bd_dom_sf"/>
</dbReference>
<dbReference type="InterPro" id="IPR002347">
    <property type="entry name" value="SDR_fam"/>
</dbReference>
<evidence type="ECO:0000256" key="1">
    <source>
        <dbReference type="ARBA" id="ARBA00006484"/>
    </source>
</evidence>
<dbReference type="CDD" id="cd05233">
    <property type="entry name" value="SDR_c"/>
    <property type="match status" value="1"/>
</dbReference>
<dbReference type="PROSITE" id="PS51318">
    <property type="entry name" value="TAT"/>
    <property type="match status" value="1"/>
</dbReference>
<evidence type="ECO:0000313" key="3">
    <source>
        <dbReference type="EMBL" id="PHP66217.1"/>
    </source>
</evidence>
<dbReference type="Pfam" id="PF00106">
    <property type="entry name" value="adh_short"/>
    <property type="match status" value="1"/>
</dbReference>
<protein>
    <submittedName>
        <fullName evidence="3">Short-chain dehydrogenase</fullName>
    </submittedName>
</protein>
<dbReference type="InterPro" id="IPR006311">
    <property type="entry name" value="TAT_signal"/>
</dbReference>
<comment type="similarity">
    <text evidence="1">Belongs to the short-chain dehydrogenases/reductases (SDR) family.</text>
</comment>
<evidence type="ECO:0000256" key="2">
    <source>
        <dbReference type="ARBA" id="ARBA00023002"/>
    </source>
</evidence>
<gene>
    <name evidence="3" type="ORF">CSC94_14885</name>
</gene>
<reference evidence="3 4" key="1">
    <citation type="submission" date="2017-10" db="EMBL/GenBank/DDBJ databases">
        <title>Sedimentibacterium mangrovi gen. nov., sp. nov., a novel member of family Phyllobacteriacea isolated from mangrove sediment.</title>
        <authorList>
            <person name="Liao H."/>
            <person name="Tian Y."/>
        </authorList>
    </citation>
    <scope>NUCLEOTIDE SEQUENCE [LARGE SCALE GENOMIC DNA]</scope>
    <source>
        <strain evidence="3 4">X9-2-2</strain>
    </source>
</reference>
<accession>A0A2G1QL05</accession>